<proteinExistence type="predicted"/>
<evidence type="ECO:0000313" key="3">
    <source>
        <dbReference type="Proteomes" id="UP001189429"/>
    </source>
</evidence>
<keyword evidence="3" id="KW-1185">Reference proteome</keyword>
<feature type="transmembrane region" description="Helical" evidence="1">
    <location>
        <begin position="19"/>
        <end position="39"/>
    </location>
</feature>
<reference evidence="2" key="1">
    <citation type="submission" date="2023-10" db="EMBL/GenBank/DDBJ databases">
        <authorList>
            <person name="Chen Y."/>
            <person name="Shah S."/>
            <person name="Dougan E. K."/>
            <person name="Thang M."/>
            <person name="Chan C."/>
        </authorList>
    </citation>
    <scope>NUCLEOTIDE SEQUENCE [LARGE SCALE GENOMIC DNA]</scope>
</reference>
<name>A0ABN9REA8_9DINO</name>
<evidence type="ECO:0000256" key="1">
    <source>
        <dbReference type="SAM" id="Phobius"/>
    </source>
</evidence>
<sequence length="432" mass="49102">MRALDAIIFPNPSKFDVKCFGLCFGSILLFVVGVSISTLKDERRMSRTLVTDQDHPSALPIHRDGAIAGSGPTNKARDRLDEFSVIGVLPSPKTEMQFSTKCNMTIDIQSRVLSLKTEAGVLLVKEGGMFEENGVLIGDVPPRALICESADTGAQVGGAALFTVTSGASYTFKGWTGFINKYCWAKHHRVHLYLWLGEVDRSFLENKTEDALPCSNHEPVSNHYFRPLGMRAVLEEKKPSWILNLDLQDAWFPAQHFLSNHLPRFLREDVGDLVNGKVHGQSQVFMNGAVIAFKNTAWAKYFLLQWFKNRCGRKDQLSLWHSLFTEWKKEIPSLEWDVKKLLKYDTAMLYVPKVAERYLGWKNGFNSEELHLPHVTIMPNVARSPNVAFRWSEDGQNEPFICHIRLDKANEQERKKCDHRMDLCAESYMCSC</sequence>
<keyword evidence="1" id="KW-0812">Transmembrane</keyword>
<dbReference type="EMBL" id="CAUYUJ010006313">
    <property type="protein sequence ID" value="CAK0816920.1"/>
    <property type="molecule type" value="Genomic_DNA"/>
</dbReference>
<comment type="caution">
    <text evidence="2">The sequence shown here is derived from an EMBL/GenBank/DDBJ whole genome shotgun (WGS) entry which is preliminary data.</text>
</comment>
<gene>
    <name evidence="2" type="ORF">PCOR1329_LOCUS19684</name>
</gene>
<evidence type="ECO:0000313" key="2">
    <source>
        <dbReference type="EMBL" id="CAK0816920.1"/>
    </source>
</evidence>
<evidence type="ECO:0008006" key="4">
    <source>
        <dbReference type="Google" id="ProtNLM"/>
    </source>
</evidence>
<dbReference type="Proteomes" id="UP001189429">
    <property type="component" value="Unassembled WGS sequence"/>
</dbReference>
<protein>
    <recommendedName>
        <fullName evidence="4">Nucleotide-diphospho-sugar transferase domain-containing protein</fullName>
    </recommendedName>
</protein>
<keyword evidence="1" id="KW-0472">Membrane</keyword>
<organism evidence="2 3">
    <name type="scientific">Prorocentrum cordatum</name>
    <dbReference type="NCBI Taxonomy" id="2364126"/>
    <lineage>
        <taxon>Eukaryota</taxon>
        <taxon>Sar</taxon>
        <taxon>Alveolata</taxon>
        <taxon>Dinophyceae</taxon>
        <taxon>Prorocentrales</taxon>
        <taxon>Prorocentraceae</taxon>
        <taxon>Prorocentrum</taxon>
    </lineage>
</organism>
<accession>A0ABN9REA8</accession>
<keyword evidence="1" id="KW-1133">Transmembrane helix</keyword>